<feature type="repeat" description="TPR" evidence="3">
    <location>
        <begin position="687"/>
        <end position="720"/>
    </location>
</feature>
<dbReference type="GO" id="GO:0007091">
    <property type="term" value="P:metaphase/anaphase transition of mitotic cell cycle"/>
    <property type="evidence" value="ECO:0007669"/>
    <property type="project" value="TreeGrafter"/>
</dbReference>
<dbReference type="Gene3D" id="1.25.40.10">
    <property type="entry name" value="Tetratricopeptide repeat domain"/>
    <property type="match status" value="4"/>
</dbReference>
<dbReference type="OrthoDB" id="10248520at2759"/>
<feature type="compositionally biased region" description="Polar residues" evidence="4">
    <location>
        <begin position="351"/>
        <end position="368"/>
    </location>
</feature>
<feature type="compositionally biased region" description="Low complexity" evidence="4">
    <location>
        <begin position="446"/>
        <end position="458"/>
    </location>
</feature>
<comment type="similarity">
    <text evidence="2">Belongs to the APC3/CDC27 family.</text>
</comment>
<organism evidence="5 6">
    <name type="scientific">Asterophora parasitica</name>
    <dbReference type="NCBI Taxonomy" id="117018"/>
    <lineage>
        <taxon>Eukaryota</taxon>
        <taxon>Fungi</taxon>
        <taxon>Dikarya</taxon>
        <taxon>Basidiomycota</taxon>
        <taxon>Agaricomycotina</taxon>
        <taxon>Agaricomycetes</taxon>
        <taxon>Agaricomycetidae</taxon>
        <taxon>Agaricales</taxon>
        <taxon>Tricholomatineae</taxon>
        <taxon>Lyophyllaceae</taxon>
        <taxon>Asterophora</taxon>
    </lineage>
</organism>
<feature type="repeat" description="TPR" evidence="3">
    <location>
        <begin position="586"/>
        <end position="619"/>
    </location>
</feature>
<dbReference type="GO" id="GO:0051301">
    <property type="term" value="P:cell division"/>
    <property type="evidence" value="ECO:0007669"/>
    <property type="project" value="TreeGrafter"/>
</dbReference>
<dbReference type="GO" id="GO:0016567">
    <property type="term" value="P:protein ubiquitination"/>
    <property type="evidence" value="ECO:0007669"/>
    <property type="project" value="TreeGrafter"/>
</dbReference>
<evidence type="ECO:0000313" key="6">
    <source>
        <dbReference type="Proteomes" id="UP000775547"/>
    </source>
</evidence>
<dbReference type="InterPro" id="IPR019734">
    <property type="entry name" value="TPR_rpt"/>
</dbReference>
<dbReference type="PANTHER" id="PTHR12558">
    <property type="entry name" value="CELL DIVISION CYCLE 16,23,27"/>
    <property type="match status" value="1"/>
</dbReference>
<feature type="repeat" description="TPR" evidence="3">
    <location>
        <begin position="518"/>
        <end position="551"/>
    </location>
</feature>
<dbReference type="Pfam" id="PF12895">
    <property type="entry name" value="ANAPC3"/>
    <property type="match status" value="1"/>
</dbReference>
<reference evidence="5" key="1">
    <citation type="submission" date="2020-07" db="EMBL/GenBank/DDBJ databases">
        <authorList>
            <person name="Nieuwenhuis M."/>
            <person name="Van De Peppel L.J.J."/>
        </authorList>
    </citation>
    <scope>NUCLEOTIDE SEQUENCE</scope>
    <source>
        <strain evidence="5">AP01</strain>
        <tissue evidence="5">Mycelium</tissue>
    </source>
</reference>
<reference evidence="5" key="2">
    <citation type="submission" date="2021-10" db="EMBL/GenBank/DDBJ databases">
        <title>Phylogenomics reveals ancestral predisposition of the termite-cultivated fungus Termitomyces towards a domesticated lifestyle.</title>
        <authorList>
            <person name="Auxier B."/>
            <person name="Grum-Grzhimaylo A."/>
            <person name="Cardenas M.E."/>
            <person name="Lodge J.D."/>
            <person name="Laessoe T."/>
            <person name="Pedersen O."/>
            <person name="Smith M.E."/>
            <person name="Kuyper T.W."/>
            <person name="Franco-Molano E.A."/>
            <person name="Baroni T.J."/>
            <person name="Aanen D.K."/>
        </authorList>
    </citation>
    <scope>NUCLEOTIDE SEQUENCE</scope>
    <source>
        <strain evidence="5">AP01</strain>
        <tissue evidence="5">Mycelium</tissue>
    </source>
</reference>
<dbReference type="Proteomes" id="UP000775547">
    <property type="component" value="Unassembled WGS sequence"/>
</dbReference>
<evidence type="ECO:0000256" key="4">
    <source>
        <dbReference type="SAM" id="MobiDB-lite"/>
    </source>
</evidence>
<keyword evidence="1 3" id="KW-0802">TPR repeat</keyword>
<dbReference type="InterPro" id="IPR011990">
    <property type="entry name" value="TPR-like_helical_dom_sf"/>
</dbReference>
<dbReference type="PROSITE" id="PS50293">
    <property type="entry name" value="TPR_REGION"/>
    <property type="match status" value="1"/>
</dbReference>
<dbReference type="PANTHER" id="PTHR12558:SF13">
    <property type="entry name" value="CELL DIVISION CYCLE PROTEIN 27 HOMOLOG"/>
    <property type="match status" value="1"/>
</dbReference>
<evidence type="ECO:0000256" key="3">
    <source>
        <dbReference type="PROSITE-ProRule" id="PRU00339"/>
    </source>
</evidence>
<feature type="region of interest" description="Disordered" evidence="4">
    <location>
        <begin position="351"/>
        <end position="467"/>
    </location>
</feature>
<feature type="region of interest" description="Disordered" evidence="4">
    <location>
        <begin position="264"/>
        <end position="327"/>
    </location>
</feature>
<dbReference type="Pfam" id="PF00515">
    <property type="entry name" value="TPR_1"/>
    <property type="match status" value="1"/>
</dbReference>
<evidence type="ECO:0000313" key="5">
    <source>
        <dbReference type="EMBL" id="KAG5647154.1"/>
    </source>
</evidence>
<keyword evidence="6" id="KW-1185">Reference proteome</keyword>
<sequence length="811" mass="89274">MQHEPSLPHLAQRFQSLVWSCLDADLTKTAVFHAERYYAVDQHNHDSRHLYATALLREGQTYSALNLVNQPSTIRCSGCLEIKAKCCTALGRHRQAREALEASMQNPAYAPSGSTSQRSAQPFPDEAAMRCRSGNMALKGNMPEKASSSFRQALALNPYLWEAFEGLCALGSIPEIDEIFPPVPLPVKRAPPEDAQGKTVPVASGAGFFTPDPANLGGGGGNLFRAWKPEQPQPFRIAGPRDSLATNDSFYPDNSFQVQRVARSQPTKLETLQPPAPSRSLSSTDEGGPNPKRQRSTARQPELAKPSTTANLNPPANPSSNSLASKSNTVLDNPVKKARARPALSFANIFSSSGRRSQPKSTVASSRTAGVGVGKSNAQPSGLPTRRSTRLLSGTSTKQAPPSKLTGRGRRRPSVNTRSRSTESEAEEDVFTVSEVAYSQSPPPATAASPRSDSPSPSTWTAAHEQAAQDEYDAELADHYVYTLTRQFARATCALAVYDCQGCLAELEQLPSVHQASSWVLAMVGRVHYEKQDFASAERAFKEVRTLEPHRLWDMEVYSTLLWHLQRTVELSFLAQELLSINPQSAQAWIAVGNLFSLQKERSQALTCFRRAAQMDPTCAYAYTLSGHESIDEDLDKAINFFQCALRADARHYNAWYGLGTCYLRMSKIRLAEYHYRKAVEIHPNNAVLLGCVGMAVERRGDRAAALALFNDAVKLAPDNALVRYRRAKILVSMRKYESAVQDLEYLRSSTPEESNVVFQLAKVYRLLGNEVKSAQTLAIARDISPKSLNKIKKLLDTVKDKRGDDKMDEG</sequence>
<evidence type="ECO:0008006" key="7">
    <source>
        <dbReference type="Google" id="ProtNLM"/>
    </source>
</evidence>
<gene>
    <name evidence="5" type="ORF">DXG03_001109</name>
</gene>
<dbReference type="EMBL" id="JABCKV010000012">
    <property type="protein sequence ID" value="KAG5647154.1"/>
    <property type="molecule type" value="Genomic_DNA"/>
</dbReference>
<dbReference type="GO" id="GO:0005680">
    <property type="term" value="C:anaphase-promoting complex"/>
    <property type="evidence" value="ECO:0007669"/>
    <property type="project" value="TreeGrafter"/>
</dbReference>
<proteinExistence type="inferred from homology"/>
<dbReference type="SUPFAM" id="SSF48452">
    <property type="entry name" value="TPR-like"/>
    <property type="match status" value="1"/>
</dbReference>
<accession>A0A9P7GAX8</accession>
<dbReference type="GO" id="GO:0031145">
    <property type="term" value="P:anaphase-promoting complex-dependent catabolic process"/>
    <property type="evidence" value="ECO:0007669"/>
    <property type="project" value="TreeGrafter"/>
</dbReference>
<feature type="compositionally biased region" description="Polar residues" evidence="4">
    <location>
        <begin position="390"/>
        <end position="400"/>
    </location>
</feature>
<feature type="repeat" description="TPR" evidence="3">
    <location>
        <begin position="653"/>
        <end position="686"/>
    </location>
</feature>
<dbReference type="GO" id="GO:0005737">
    <property type="term" value="C:cytoplasm"/>
    <property type="evidence" value="ECO:0007669"/>
    <property type="project" value="TreeGrafter"/>
</dbReference>
<dbReference type="PROSITE" id="PS50005">
    <property type="entry name" value="TPR"/>
    <property type="match status" value="4"/>
</dbReference>
<feature type="compositionally biased region" description="Low complexity" evidence="4">
    <location>
        <begin position="306"/>
        <end position="327"/>
    </location>
</feature>
<evidence type="ECO:0000256" key="2">
    <source>
        <dbReference type="ARBA" id="ARBA00038210"/>
    </source>
</evidence>
<name>A0A9P7GAX8_9AGAR</name>
<comment type="caution">
    <text evidence="5">The sequence shown here is derived from an EMBL/GenBank/DDBJ whole genome shotgun (WGS) entry which is preliminary data.</text>
</comment>
<protein>
    <recommendedName>
        <fullName evidence="7">TPR-like protein</fullName>
    </recommendedName>
</protein>
<dbReference type="AlphaFoldDB" id="A0A9P7GAX8"/>
<dbReference type="SMART" id="SM00028">
    <property type="entry name" value="TPR"/>
    <property type="match status" value="8"/>
</dbReference>
<evidence type="ECO:0000256" key="1">
    <source>
        <dbReference type="ARBA" id="ARBA00022803"/>
    </source>
</evidence>